<evidence type="ECO:0000256" key="1">
    <source>
        <dbReference type="SAM" id="MobiDB-lite"/>
    </source>
</evidence>
<accession>A0A7I8LFB1</accession>
<evidence type="ECO:0000256" key="2">
    <source>
        <dbReference type="SAM" id="Phobius"/>
    </source>
</evidence>
<dbReference type="EMBL" id="LR746278">
    <property type="protein sequence ID" value="CAA7408709.1"/>
    <property type="molecule type" value="Genomic_DNA"/>
</dbReference>
<feature type="transmembrane region" description="Helical" evidence="2">
    <location>
        <begin position="35"/>
        <end position="58"/>
    </location>
</feature>
<organism evidence="4 5">
    <name type="scientific">Spirodela intermedia</name>
    <name type="common">Intermediate duckweed</name>
    <dbReference type="NCBI Taxonomy" id="51605"/>
    <lineage>
        <taxon>Eukaryota</taxon>
        <taxon>Viridiplantae</taxon>
        <taxon>Streptophyta</taxon>
        <taxon>Embryophyta</taxon>
        <taxon>Tracheophyta</taxon>
        <taxon>Spermatophyta</taxon>
        <taxon>Magnoliopsida</taxon>
        <taxon>Liliopsida</taxon>
        <taxon>Araceae</taxon>
        <taxon>Lemnoideae</taxon>
        <taxon>Spirodela</taxon>
    </lineage>
</organism>
<feature type="transmembrane region" description="Helical" evidence="2">
    <location>
        <begin position="188"/>
        <end position="211"/>
    </location>
</feature>
<feature type="transmembrane region" description="Helical" evidence="2">
    <location>
        <begin position="101"/>
        <end position="121"/>
    </location>
</feature>
<protein>
    <submittedName>
        <fullName evidence="4">Uncharacterized protein</fullName>
    </submittedName>
</protein>
<dbReference type="Proteomes" id="UP000663760">
    <property type="component" value="Chromosome 15"/>
</dbReference>
<dbReference type="PANTHER" id="PTHR36060">
    <property type="entry name" value="OS02G0272400 PROTEIN"/>
    <property type="match status" value="1"/>
</dbReference>
<evidence type="ECO:0000313" key="4">
    <source>
        <dbReference type="EMBL" id="CAA7408709.1"/>
    </source>
</evidence>
<dbReference type="AlphaFoldDB" id="A0A7I8LFB1"/>
<name>A0A7I8LFB1_SPIIN</name>
<keyword evidence="5" id="KW-1185">Reference proteome</keyword>
<sequence>MAVIGDALRQAFMPKHEYDNLREEEKAWARLQRPLVVALASVICCAILVSVSLSMNIVFPGKTGRRVFCHDKRFQALSLRESDVHQYRGAFYLTDDEAAEYYWMVVFIPSAIIFFASVLYLSAGMSIAYSGSSRHSCLKVVENNYCASKRGGVRCLSILNVIFAVVFGLLGLFLGSSLLTLGSSCSVPLFWCYEISSWGLVALYGGTAFFLRRRAPGMLDKGDLPGRSFGLEMLGPAQELSPEMERRVNEGFKAWMGSSLLSSEEEEEEEKEEDDGPGDDTDHEIP</sequence>
<feature type="transmembrane region" description="Helical" evidence="2">
    <location>
        <begin position="158"/>
        <end position="182"/>
    </location>
</feature>
<evidence type="ECO:0000313" key="3">
    <source>
        <dbReference type="EMBL" id="CAA2632394.1"/>
    </source>
</evidence>
<keyword evidence="2" id="KW-0472">Membrane</keyword>
<gene>
    <name evidence="3" type="ORF">SI7747_15018016</name>
    <name evidence="4" type="ORF">SI8410_15019387</name>
</gene>
<proteinExistence type="predicted"/>
<dbReference type="OrthoDB" id="1870641at2759"/>
<keyword evidence="2" id="KW-0812">Transmembrane</keyword>
<keyword evidence="2" id="KW-1133">Transmembrane helix</keyword>
<dbReference type="EMBL" id="LR743602">
    <property type="protein sequence ID" value="CAA2632394.1"/>
    <property type="molecule type" value="Genomic_DNA"/>
</dbReference>
<feature type="region of interest" description="Disordered" evidence="1">
    <location>
        <begin position="259"/>
        <end position="286"/>
    </location>
</feature>
<reference evidence="4" key="1">
    <citation type="submission" date="2020-02" db="EMBL/GenBank/DDBJ databases">
        <authorList>
            <person name="Scholz U."/>
            <person name="Mascher M."/>
            <person name="Fiebig A."/>
        </authorList>
    </citation>
    <scope>NUCLEOTIDE SEQUENCE</scope>
</reference>
<dbReference type="PANTHER" id="PTHR36060:SF1">
    <property type="entry name" value="OS02G0272400 PROTEIN"/>
    <property type="match status" value="1"/>
</dbReference>
<feature type="compositionally biased region" description="Acidic residues" evidence="1">
    <location>
        <begin position="263"/>
        <end position="286"/>
    </location>
</feature>
<evidence type="ECO:0000313" key="5">
    <source>
        <dbReference type="Proteomes" id="UP000663760"/>
    </source>
</evidence>